<feature type="transmembrane region" description="Helical" evidence="1">
    <location>
        <begin position="84"/>
        <end position="103"/>
    </location>
</feature>
<dbReference type="PANTHER" id="PTHR42709:SF2">
    <property type="entry name" value="INNER MEMBRANE PROTEIN YOHD"/>
    <property type="match status" value="1"/>
</dbReference>
<name>A0A7X0JKC4_9HYPH</name>
<reference evidence="3 4" key="1">
    <citation type="submission" date="2020-08" db="EMBL/GenBank/DDBJ databases">
        <title>The Agave Microbiome: Exploring the role of microbial communities in plant adaptations to desert environments.</title>
        <authorList>
            <person name="Partida-Martinez L.P."/>
        </authorList>
    </citation>
    <scope>NUCLEOTIDE SEQUENCE [LARGE SCALE GENOMIC DNA]</scope>
    <source>
        <strain evidence="3 4">AS3.12</strain>
    </source>
</reference>
<sequence>MSLEQLIGEYGPVAVFLGAAVEGETAAFLGGVISHRGLMPYWQAAAGAFLGSLIADQALFFAGRHANRVAIVQRMMRVKAAERVRTLLAAHPTGFILSFRFIYGIRTVSPLMIGLSGISPLRFFFLNLIAAFVWGVGITAIGYLFGNAVEALFGHLRLHVHMLAALGVILVAVAVTAFLARKTLSRMWAGTRN</sequence>
<gene>
    <name evidence="3" type="ORF">F4695_002545</name>
</gene>
<comment type="caution">
    <text evidence="3">The sequence shown here is derived from an EMBL/GenBank/DDBJ whole genome shotgun (WGS) entry which is preliminary data.</text>
</comment>
<keyword evidence="1" id="KW-0472">Membrane</keyword>
<evidence type="ECO:0000259" key="2">
    <source>
        <dbReference type="Pfam" id="PF09335"/>
    </source>
</evidence>
<dbReference type="Proteomes" id="UP000585437">
    <property type="component" value="Unassembled WGS sequence"/>
</dbReference>
<feature type="domain" description="VTT" evidence="2">
    <location>
        <begin position="24"/>
        <end position="143"/>
    </location>
</feature>
<keyword evidence="1" id="KW-0812">Transmembrane</keyword>
<protein>
    <submittedName>
        <fullName evidence="3">Membrane protein DedA with SNARE-associated domain</fullName>
    </submittedName>
</protein>
<dbReference type="InterPro" id="IPR032816">
    <property type="entry name" value="VTT_dom"/>
</dbReference>
<feature type="transmembrane region" description="Helical" evidence="1">
    <location>
        <begin position="123"/>
        <end position="146"/>
    </location>
</feature>
<evidence type="ECO:0000313" key="4">
    <source>
        <dbReference type="Proteomes" id="UP000585437"/>
    </source>
</evidence>
<dbReference type="GO" id="GO:0005886">
    <property type="term" value="C:plasma membrane"/>
    <property type="evidence" value="ECO:0007669"/>
    <property type="project" value="TreeGrafter"/>
</dbReference>
<dbReference type="PANTHER" id="PTHR42709">
    <property type="entry name" value="ALKALINE PHOSPHATASE LIKE PROTEIN"/>
    <property type="match status" value="1"/>
</dbReference>
<feature type="transmembrane region" description="Helical" evidence="1">
    <location>
        <begin position="158"/>
        <end position="180"/>
    </location>
</feature>
<dbReference type="EMBL" id="JACHBU010000004">
    <property type="protein sequence ID" value="MBB6509188.1"/>
    <property type="molecule type" value="Genomic_DNA"/>
</dbReference>
<organism evidence="3 4">
    <name type="scientific">Rhizobium soli</name>
    <dbReference type="NCBI Taxonomy" id="424798"/>
    <lineage>
        <taxon>Bacteria</taxon>
        <taxon>Pseudomonadati</taxon>
        <taxon>Pseudomonadota</taxon>
        <taxon>Alphaproteobacteria</taxon>
        <taxon>Hyphomicrobiales</taxon>
        <taxon>Rhizobiaceae</taxon>
        <taxon>Rhizobium/Agrobacterium group</taxon>
        <taxon>Rhizobium</taxon>
    </lineage>
</organism>
<dbReference type="AlphaFoldDB" id="A0A7X0JKC4"/>
<dbReference type="RefSeq" id="WP_174195923.1">
    <property type="nucleotide sequence ID" value="NZ_JACHBU010000004.1"/>
</dbReference>
<feature type="transmembrane region" description="Helical" evidence="1">
    <location>
        <begin position="41"/>
        <end position="63"/>
    </location>
</feature>
<proteinExistence type="predicted"/>
<dbReference type="Pfam" id="PF09335">
    <property type="entry name" value="VTT_dom"/>
    <property type="match status" value="1"/>
</dbReference>
<keyword evidence="4" id="KW-1185">Reference proteome</keyword>
<evidence type="ECO:0000313" key="3">
    <source>
        <dbReference type="EMBL" id="MBB6509188.1"/>
    </source>
</evidence>
<accession>A0A7X0JKC4</accession>
<keyword evidence="1" id="KW-1133">Transmembrane helix</keyword>
<dbReference type="InterPro" id="IPR051311">
    <property type="entry name" value="DedA_domain"/>
</dbReference>
<evidence type="ECO:0000256" key="1">
    <source>
        <dbReference type="SAM" id="Phobius"/>
    </source>
</evidence>